<proteinExistence type="predicted"/>
<evidence type="ECO:0000256" key="3">
    <source>
        <dbReference type="ARBA" id="ARBA00022840"/>
    </source>
</evidence>
<dbReference type="Pfam" id="PF00005">
    <property type="entry name" value="ABC_tran"/>
    <property type="match status" value="1"/>
</dbReference>
<dbReference type="AlphaFoldDB" id="A0A379DB21"/>
<evidence type="ECO:0000256" key="2">
    <source>
        <dbReference type="ARBA" id="ARBA00022741"/>
    </source>
</evidence>
<dbReference type="InterPro" id="IPR003593">
    <property type="entry name" value="AAA+_ATPase"/>
</dbReference>
<name>A0A379DB21_9FIRM</name>
<keyword evidence="3 5" id="KW-0067">ATP-binding</keyword>
<evidence type="ECO:0000256" key="1">
    <source>
        <dbReference type="ARBA" id="ARBA00022448"/>
    </source>
</evidence>
<evidence type="ECO:0000259" key="4">
    <source>
        <dbReference type="PROSITE" id="PS50893"/>
    </source>
</evidence>
<accession>A0A379DB21</accession>
<feature type="domain" description="ABC transporter" evidence="4">
    <location>
        <begin position="11"/>
        <end position="238"/>
    </location>
</feature>
<organism evidence="5 6">
    <name type="scientific">Peptoniphilus indolicus</name>
    <dbReference type="NCBI Taxonomy" id="33030"/>
    <lineage>
        <taxon>Bacteria</taxon>
        <taxon>Bacillati</taxon>
        <taxon>Bacillota</taxon>
        <taxon>Tissierellia</taxon>
        <taxon>Tissierellales</taxon>
        <taxon>Peptoniphilaceae</taxon>
        <taxon>Peptoniphilus</taxon>
    </lineage>
</organism>
<evidence type="ECO:0000313" key="6">
    <source>
        <dbReference type="Proteomes" id="UP000254777"/>
    </source>
</evidence>
<protein>
    <submittedName>
        <fullName evidence="5">Sulfate/thiosulfate import ATP-binding protein CysA</fullName>
        <ecNumber evidence="5">3.6.3.25</ecNumber>
    </submittedName>
</protein>
<dbReference type="PANTHER" id="PTHR42788:SF2">
    <property type="entry name" value="ABC TRANSPORTER ATP-BINDING PROTEIN"/>
    <property type="match status" value="1"/>
</dbReference>
<dbReference type="InterPro" id="IPR027417">
    <property type="entry name" value="P-loop_NTPase"/>
</dbReference>
<keyword evidence="1" id="KW-0813">Transport</keyword>
<dbReference type="PANTHER" id="PTHR42788">
    <property type="entry name" value="TAURINE IMPORT ATP-BINDING PROTEIN-RELATED"/>
    <property type="match status" value="1"/>
</dbReference>
<dbReference type="GO" id="GO:0016887">
    <property type="term" value="F:ATP hydrolysis activity"/>
    <property type="evidence" value="ECO:0007669"/>
    <property type="project" value="InterPro"/>
</dbReference>
<dbReference type="InterPro" id="IPR003439">
    <property type="entry name" value="ABC_transporter-like_ATP-bd"/>
</dbReference>
<dbReference type="PROSITE" id="PS50893">
    <property type="entry name" value="ABC_TRANSPORTER_2"/>
    <property type="match status" value="1"/>
</dbReference>
<dbReference type="EMBL" id="UGTH01000001">
    <property type="protein sequence ID" value="SUB75059.1"/>
    <property type="molecule type" value="Genomic_DNA"/>
</dbReference>
<dbReference type="Gene3D" id="3.40.50.300">
    <property type="entry name" value="P-loop containing nucleotide triphosphate hydrolases"/>
    <property type="match status" value="1"/>
</dbReference>
<dbReference type="SMART" id="SM00382">
    <property type="entry name" value="AAA"/>
    <property type="match status" value="1"/>
</dbReference>
<dbReference type="PROSITE" id="PS00211">
    <property type="entry name" value="ABC_TRANSPORTER_1"/>
    <property type="match status" value="1"/>
</dbReference>
<keyword evidence="2" id="KW-0547">Nucleotide-binding</keyword>
<dbReference type="EC" id="3.6.3.25" evidence="5"/>
<dbReference type="InterPro" id="IPR050166">
    <property type="entry name" value="ABC_transporter_ATP-bind"/>
</dbReference>
<dbReference type="Proteomes" id="UP000254777">
    <property type="component" value="Unassembled WGS sequence"/>
</dbReference>
<keyword evidence="5" id="KW-0378">Hydrolase</keyword>
<gene>
    <name evidence="5" type="primary">cysA_1</name>
    <name evidence="5" type="ORF">NCTC11088_00821</name>
</gene>
<dbReference type="GO" id="GO:0005524">
    <property type="term" value="F:ATP binding"/>
    <property type="evidence" value="ECO:0007669"/>
    <property type="project" value="UniProtKB-KW"/>
</dbReference>
<reference evidence="5 6" key="1">
    <citation type="submission" date="2018-06" db="EMBL/GenBank/DDBJ databases">
        <authorList>
            <consortium name="Pathogen Informatics"/>
            <person name="Doyle S."/>
        </authorList>
    </citation>
    <scope>NUCLEOTIDE SEQUENCE [LARGE SCALE GENOMIC DNA]</scope>
    <source>
        <strain evidence="5 6">NCTC11088</strain>
    </source>
</reference>
<dbReference type="InterPro" id="IPR017871">
    <property type="entry name" value="ABC_transporter-like_CS"/>
</dbReference>
<dbReference type="SUPFAM" id="SSF52540">
    <property type="entry name" value="P-loop containing nucleoside triphosphate hydrolases"/>
    <property type="match status" value="1"/>
</dbReference>
<dbReference type="RefSeq" id="WP_004820640.1">
    <property type="nucleotide sequence ID" value="NZ_UGTH01000001.1"/>
</dbReference>
<sequence length="250" mass="28531">MNIYQTDMNILQVKNVEKAYKDKKIIENISISLRKGEIISLLGLSGVGKTTLFNIISGVESPDKGRVFLKEEDITSKPGHISYMLQKDLLIEQKTILENIILPLRIKGIKKKVAIDKAKEYLEMFGLLGYENSYPNSLSGGMRQRAAFLRTYFASDEMVLLDEPFSALDAITKKEMHKWYKNISKNLNLSTIFITHDIDEALELSDRVYLMIGSPGKIENEIIVEKTEGDFTLTEKFLEYKKEILKLLGI</sequence>
<evidence type="ECO:0000313" key="5">
    <source>
        <dbReference type="EMBL" id="SUB75059.1"/>
    </source>
</evidence>